<dbReference type="InterPro" id="IPR002869">
    <property type="entry name" value="Pyrv_flavodox_OxRed_cen"/>
</dbReference>
<dbReference type="AlphaFoldDB" id="A0A174Z616"/>
<evidence type="ECO:0000313" key="4">
    <source>
        <dbReference type="Proteomes" id="UP000095662"/>
    </source>
</evidence>
<name>A0A174Z616_9FIRM</name>
<dbReference type="Gene3D" id="3.40.920.10">
    <property type="entry name" value="Pyruvate-ferredoxin oxidoreductase, PFOR, domain III"/>
    <property type="match status" value="1"/>
</dbReference>
<dbReference type="InterPro" id="IPR052198">
    <property type="entry name" value="IorB_Oxidoreductase"/>
</dbReference>
<protein>
    <submittedName>
        <fullName evidence="3">Indolepyruvate oxidoreductase subunit B</fullName>
    </submittedName>
</protein>
<evidence type="ECO:0000256" key="1">
    <source>
        <dbReference type="ARBA" id="ARBA00023002"/>
    </source>
</evidence>
<evidence type="ECO:0000313" key="3">
    <source>
        <dbReference type="EMBL" id="CUQ81337.1"/>
    </source>
</evidence>
<dbReference type="Proteomes" id="UP000095662">
    <property type="component" value="Unassembled WGS sequence"/>
</dbReference>
<sequence>MNKNILICGVGGQGTVLASKIIAASAMIEGSAVHSAETIGMAQRGGSVTSHVRIGEAYSPLIPYGTADMILAFEPAEAVRNLIYLKKGGIVIVNSVPVKPVTESLADTGYDGTAMLEYLKSKCGCVVIDAKKICEPFGSSQYFNIAILGVAAGTGRLGISKETILKEIEKRVPLKFVETNKAAFFAGYGEGEKYESE</sequence>
<dbReference type="PANTHER" id="PTHR43854:SF1">
    <property type="entry name" value="INDOLEPYRUVATE OXIDOREDUCTASE SUBUNIT IORB"/>
    <property type="match status" value="1"/>
</dbReference>
<reference evidence="3 4" key="1">
    <citation type="submission" date="2015-09" db="EMBL/GenBank/DDBJ databases">
        <authorList>
            <consortium name="Pathogen Informatics"/>
        </authorList>
    </citation>
    <scope>NUCLEOTIDE SEQUENCE [LARGE SCALE GENOMIC DNA]</scope>
    <source>
        <strain evidence="3 4">2789STDY5834928</strain>
    </source>
</reference>
<dbReference type="GO" id="GO:0016903">
    <property type="term" value="F:oxidoreductase activity, acting on the aldehyde or oxo group of donors"/>
    <property type="evidence" value="ECO:0007669"/>
    <property type="project" value="InterPro"/>
</dbReference>
<accession>A0A174Z616</accession>
<organism evidence="3 4">
    <name type="scientific">[Eubacterium] siraeum</name>
    <dbReference type="NCBI Taxonomy" id="39492"/>
    <lineage>
        <taxon>Bacteria</taxon>
        <taxon>Bacillati</taxon>
        <taxon>Bacillota</taxon>
        <taxon>Clostridia</taxon>
        <taxon>Eubacteriales</taxon>
        <taxon>Oscillospiraceae</taxon>
        <taxon>Oscillospiraceae incertae sedis</taxon>
    </lineage>
</organism>
<dbReference type="InterPro" id="IPR019752">
    <property type="entry name" value="Pyrv/ketoisovalerate_OxRed_cat"/>
</dbReference>
<dbReference type="Pfam" id="PF01558">
    <property type="entry name" value="POR"/>
    <property type="match status" value="1"/>
</dbReference>
<dbReference type="PANTHER" id="PTHR43854">
    <property type="entry name" value="INDOLEPYRUVATE OXIDOREDUCTASE SUBUNIT IORB"/>
    <property type="match status" value="1"/>
</dbReference>
<dbReference type="STRING" id="39492.ERS852540_00257"/>
<feature type="domain" description="Pyruvate/ketoisovalerate oxidoreductase catalytic" evidence="2">
    <location>
        <begin position="11"/>
        <end position="188"/>
    </location>
</feature>
<proteinExistence type="predicted"/>
<dbReference type="SUPFAM" id="SSF53323">
    <property type="entry name" value="Pyruvate-ferredoxin oxidoreductase, PFOR, domain III"/>
    <property type="match status" value="1"/>
</dbReference>
<dbReference type="EMBL" id="CZBY01000001">
    <property type="protein sequence ID" value="CUQ81337.1"/>
    <property type="molecule type" value="Genomic_DNA"/>
</dbReference>
<keyword evidence="1" id="KW-0560">Oxidoreductase</keyword>
<evidence type="ECO:0000259" key="2">
    <source>
        <dbReference type="Pfam" id="PF01558"/>
    </source>
</evidence>
<dbReference type="OrthoDB" id="9789125at2"/>
<gene>
    <name evidence="3" type="ORF">ERS852540_00257</name>
</gene>
<keyword evidence="3" id="KW-0670">Pyruvate</keyword>